<dbReference type="PANTHER" id="PTHR43798">
    <property type="entry name" value="MONOACYLGLYCEROL LIPASE"/>
    <property type="match status" value="1"/>
</dbReference>
<evidence type="ECO:0000313" key="2">
    <source>
        <dbReference type="EMBL" id="GID49861.1"/>
    </source>
</evidence>
<dbReference type="InterPro" id="IPR029058">
    <property type="entry name" value="AB_hydrolase_fold"/>
</dbReference>
<dbReference type="PANTHER" id="PTHR43798:SF33">
    <property type="entry name" value="HYDROLASE, PUTATIVE (AFU_ORTHOLOGUE AFUA_2G14860)-RELATED"/>
    <property type="match status" value="1"/>
</dbReference>
<protein>
    <recommendedName>
        <fullName evidence="1">AB hydrolase-1 domain-containing protein</fullName>
    </recommendedName>
</protein>
<dbReference type="Gene3D" id="3.40.50.1820">
    <property type="entry name" value="alpha/beta hydrolase"/>
    <property type="match status" value="1"/>
</dbReference>
<evidence type="ECO:0000259" key="1">
    <source>
        <dbReference type="Pfam" id="PF12697"/>
    </source>
</evidence>
<sequence>MTANLPPMRVTHQFTAQAGSWCYDTWGTNGRPVVLIPAVLFDRATWWPTAADLRPDATMIAVDLPGHGASSRRECYDVDELVDDLAALIAGLQLRRAPVLVGHGPSATLATLFAARYATHAVVAVDPCPPSVLTTGLDAYLNTMGADAIPEQYRCIVEPTCDRGLLRGYARGLGNRRPATTTAGVTPARLAVHSSTPDLPATDPVVAQQWHHEIYDVAGRFAHLSAADRFADHLRALL</sequence>
<dbReference type="InterPro" id="IPR050266">
    <property type="entry name" value="AB_hydrolase_sf"/>
</dbReference>
<dbReference type="SUPFAM" id="SSF53474">
    <property type="entry name" value="alpha/beta-Hydrolases"/>
    <property type="match status" value="1"/>
</dbReference>
<name>A0ABQ3WU88_9ACTN</name>
<dbReference type="Pfam" id="PF12697">
    <property type="entry name" value="Abhydrolase_6"/>
    <property type="match status" value="1"/>
</dbReference>
<organism evidence="2">
    <name type="scientific">Actinoplanes campanulatus</name>
    <dbReference type="NCBI Taxonomy" id="113559"/>
    <lineage>
        <taxon>Bacteria</taxon>
        <taxon>Bacillati</taxon>
        <taxon>Actinomycetota</taxon>
        <taxon>Actinomycetes</taxon>
        <taxon>Micromonosporales</taxon>
        <taxon>Micromonosporaceae</taxon>
        <taxon>Actinoplanes</taxon>
    </lineage>
</organism>
<gene>
    <name evidence="2" type="ORF">Aca07nite_71360</name>
</gene>
<dbReference type="InterPro" id="IPR000073">
    <property type="entry name" value="AB_hydrolase_1"/>
</dbReference>
<accession>A0ABQ3WU88</accession>
<proteinExistence type="predicted"/>
<feature type="domain" description="AB hydrolase-1" evidence="1">
    <location>
        <begin position="33"/>
        <end position="197"/>
    </location>
</feature>
<dbReference type="EMBL" id="BOMF01000136">
    <property type="protein sequence ID" value="GID49861.1"/>
    <property type="molecule type" value="Genomic_DNA"/>
</dbReference>
<reference evidence="2" key="1">
    <citation type="submission" date="2021-01" db="EMBL/GenBank/DDBJ databases">
        <title>Whole genome shotgun sequence of Actinoplanes capillaceus NBRC 16408.</title>
        <authorList>
            <person name="Komaki H."/>
            <person name="Tamura T."/>
        </authorList>
    </citation>
    <scope>NUCLEOTIDE SEQUENCE [LARGE SCALE GENOMIC DNA]</scope>
    <source>
        <strain evidence="2">NBRC 16408</strain>
    </source>
</reference>
<dbReference type="RefSeq" id="WP_204299942.1">
    <property type="nucleotide sequence ID" value="NZ_BAAAGQ010000038.1"/>
</dbReference>
<comment type="caution">
    <text evidence="2">The sequence shown here is derived from an EMBL/GenBank/DDBJ whole genome shotgun (WGS) entry which is preliminary data.</text>
</comment>